<evidence type="ECO:0000313" key="2">
    <source>
        <dbReference type="EMBL" id="PNH05739.1"/>
    </source>
</evidence>
<dbReference type="EMBL" id="PGGS01000282">
    <property type="protein sequence ID" value="PNH05739.1"/>
    <property type="molecule type" value="Genomic_DNA"/>
</dbReference>
<evidence type="ECO:0000313" key="3">
    <source>
        <dbReference type="Proteomes" id="UP000236333"/>
    </source>
</evidence>
<name>A0A2J7ZZP3_9CHLO</name>
<feature type="region of interest" description="Disordered" evidence="1">
    <location>
        <begin position="80"/>
        <end position="102"/>
    </location>
</feature>
<reference evidence="2 3" key="1">
    <citation type="journal article" date="2017" name="Mol. Biol. Evol.">
        <title>The 4-celled Tetrabaena socialis nuclear genome reveals the essential components for genetic control of cell number at the origin of multicellularity in the volvocine lineage.</title>
        <authorList>
            <person name="Featherston J."/>
            <person name="Arakaki Y."/>
            <person name="Hanschen E.R."/>
            <person name="Ferris P.J."/>
            <person name="Michod R.E."/>
            <person name="Olson B.J.S.C."/>
            <person name="Nozaki H."/>
            <person name="Durand P.M."/>
        </authorList>
    </citation>
    <scope>NUCLEOTIDE SEQUENCE [LARGE SCALE GENOMIC DNA]</scope>
    <source>
        <strain evidence="2 3">NIES-571</strain>
    </source>
</reference>
<keyword evidence="3" id="KW-1185">Reference proteome</keyword>
<gene>
    <name evidence="2" type="ORF">TSOC_007968</name>
</gene>
<accession>A0A2J7ZZP3</accession>
<dbReference type="AlphaFoldDB" id="A0A2J7ZZP3"/>
<organism evidence="2 3">
    <name type="scientific">Tetrabaena socialis</name>
    <dbReference type="NCBI Taxonomy" id="47790"/>
    <lineage>
        <taxon>Eukaryota</taxon>
        <taxon>Viridiplantae</taxon>
        <taxon>Chlorophyta</taxon>
        <taxon>core chlorophytes</taxon>
        <taxon>Chlorophyceae</taxon>
        <taxon>CS clade</taxon>
        <taxon>Chlamydomonadales</taxon>
        <taxon>Tetrabaenaceae</taxon>
        <taxon>Tetrabaena</taxon>
    </lineage>
</organism>
<evidence type="ECO:0000256" key="1">
    <source>
        <dbReference type="SAM" id="MobiDB-lite"/>
    </source>
</evidence>
<protein>
    <submittedName>
        <fullName evidence="2">Uncharacterized protein</fullName>
    </submittedName>
</protein>
<dbReference type="Proteomes" id="UP000236333">
    <property type="component" value="Unassembled WGS sequence"/>
</dbReference>
<sequence length="102" mass="10807">MATSGPSGPRSSGLYDSSFTMRSTHSGLTCGMSLGTPLPSFGGKLKSMCAERFFIFASRSGGGVPRMLWIFVIWSSSLVPGKSGKSETISKKTQPTPHMSIL</sequence>
<comment type="caution">
    <text evidence="2">The sequence shown here is derived from an EMBL/GenBank/DDBJ whole genome shotgun (WGS) entry which is preliminary data.</text>
</comment>
<feature type="compositionally biased region" description="Polar residues" evidence="1">
    <location>
        <begin position="91"/>
        <end position="102"/>
    </location>
</feature>
<proteinExistence type="predicted"/>